<keyword evidence="13" id="KW-1185">Reference proteome</keyword>
<dbReference type="InterPro" id="IPR001278">
    <property type="entry name" value="Arg-tRNA-ligase"/>
</dbReference>
<dbReference type="InterPro" id="IPR035684">
    <property type="entry name" value="ArgRS_core"/>
</dbReference>
<dbReference type="SMART" id="SM00836">
    <property type="entry name" value="DALR_1"/>
    <property type="match status" value="1"/>
</dbReference>
<evidence type="ECO:0000256" key="1">
    <source>
        <dbReference type="ARBA" id="ARBA00005594"/>
    </source>
</evidence>
<evidence type="ECO:0000256" key="5">
    <source>
        <dbReference type="ARBA" id="ARBA00022917"/>
    </source>
</evidence>
<dbReference type="AlphaFoldDB" id="A0A0U3F7A0"/>
<protein>
    <recommendedName>
        <fullName evidence="8">Arginine--tRNA ligase</fullName>
        <ecNumber evidence="8">6.1.1.19</ecNumber>
    </recommendedName>
    <alternativeName>
        <fullName evidence="8">Arginyl-tRNA synthetase</fullName>
        <shortName evidence="8">ArgRS</shortName>
    </alternativeName>
</protein>
<dbReference type="InterPro" id="IPR009080">
    <property type="entry name" value="tRNAsynth_Ia_anticodon-bd"/>
</dbReference>
<accession>A0A0U3F7A0</accession>
<evidence type="ECO:0000259" key="11">
    <source>
        <dbReference type="SMART" id="SM01016"/>
    </source>
</evidence>
<keyword evidence="2 8" id="KW-0436">Ligase</keyword>
<evidence type="ECO:0000256" key="3">
    <source>
        <dbReference type="ARBA" id="ARBA00022741"/>
    </source>
</evidence>
<dbReference type="PANTHER" id="PTHR11956:SF5">
    <property type="entry name" value="ARGININE--TRNA LIGASE, CYTOPLASMIC"/>
    <property type="match status" value="1"/>
</dbReference>
<evidence type="ECO:0000313" key="13">
    <source>
        <dbReference type="Proteomes" id="UP000060778"/>
    </source>
</evidence>
<dbReference type="EMBL" id="CP006867">
    <property type="protein sequence ID" value="ALU11928.1"/>
    <property type="molecule type" value="Genomic_DNA"/>
</dbReference>
<evidence type="ECO:0000256" key="7">
    <source>
        <dbReference type="ARBA" id="ARBA00049339"/>
    </source>
</evidence>
<dbReference type="CDD" id="cd07956">
    <property type="entry name" value="Anticodon_Ia_Arg"/>
    <property type="match status" value="1"/>
</dbReference>
<dbReference type="InterPro" id="IPR014729">
    <property type="entry name" value="Rossmann-like_a/b/a_fold"/>
</dbReference>
<gene>
    <name evidence="8" type="primary">argS</name>
    <name evidence="12" type="ORF">EYM_06295</name>
</gene>
<keyword evidence="4 8" id="KW-0067">ATP-binding</keyword>
<dbReference type="PRINTS" id="PR01038">
    <property type="entry name" value="TRNASYNTHARG"/>
</dbReference>
<dbReference type="PANTHER" id="PTHR11956">
    <property type="entry name" value="ARGINYL-TRNA SYNTHETASE"/>
    <property type="match status" value="1"/>
</dbReference>
<dbReference type="STRING" id="940295.EYM_06295"/>
<dbReference type="Pfam" id="PF00750">
    <property type="entry name" value="tRNA-synt_1d"/>
    <property type="match status" value="2"/>
</dbReference>
<dbReference type="Proteomes" id="UP000060778">
    <property type="component" value="Chromosome"/>
</dbReference>
<dbReference type="NCBIfam" id="NF002446">
    <property type="entry name" value="PRK01611.3-3"/>
    <property type="match status" value="1"/>
</dbReference>
<dbReference type="EC" id="6.1.1.19" evidence="8"/>
<keyword evidence="5 8" id="KW-0648">Protein biosynthesis</keyword>
<dbReference type="Pfam" id="PF05746">
    <property type="entry name" value="DALR_1"/>
    <property type="match status" value="1"/>
</dbReference>
<dbReference type="Gene3D" id="3.40.50.620">
    <property type="entry name" value="HUPs"/>
    <property type="match status" value="1"/>
</dbReference>
<dbReference type="SMART" id="SM01016">
    <property type="entry name" value="Arg_tRNA_synt_N"/>
    <property type="match status" value="1"/>
</dbReference>
<comment type="similarity">
    <text evidence="1 8 9">Belongs to the class-I aminoacyl-tRNA synthetase family.</text>
</comment>
<dbReference type="NCBIfam" id="TIGR00456">
    <property type="entry name" value="argS"/>
    <property type="match status" value="1"/>
</dbReference>
<sequence length="618" mass="71095">MYWISRAKSEFVKKVAEELSERGLKVDLNEIERSIAPPPSPDLGDWGIPLFKYSKALKVKPHDLAKELAESARLEWAKRLLPVGGYLNVEVDVNKVAKEILDEAVKGDYGKWNFQGRKVVEHTSANPVHPLHIGHVRNMFLGDSLQRILRNYGNAVQTRFYVNDVGRQVVILIYGLLKLGRLLPPEGEKADHWYGKVYSVTNAVIELKGPDRDEWIEVARELRERYPEIYTKIEEELKDKRYEEINEELSTLMKKYEEGERETKEIFRTVVNEVLKGFMESMKLVGVSVEKWDWESDLIWSGEVKRIIEMAIEKGIAKEKDGALVIEFTDVDDEIRKKLRIPKGLEIPPLVLVRRDGTTLYTTRDIAYTIKKFEEFNADEVINVIATEQRLPQIQLRLALWKLGFEKYAENLIHYAYEMVNVPGMKMSGRRGRMITLDWLVEEAIKRVRPLVEERSVLQGKEKEEIAKKVAIGAIKFAMVSVSKDKPITFKWEDVLNFERNSAPYLQYTYARAKGILRKIEAISIPDYSKAEAHKEVILKIAEFPEVTRKAAEDLAPEKIAVYLLDLADSFNKFYHEHPVATEPDEGYRSLKALIVEATANVIKRGLNLLGIEAPGRM</sequence>
<evidence type="ECO:0000259" key="10">
    <source>
        <dbReference type="SMART" id="SM00836"/>
    </source>
</evidence>
<evidence type="ECO:0000256" key="6">
    <source>
        <dbReference type="ARBA" id="ARBA00023146"/>
    </source>
</evidence>
<dbReference type="GO" id="GO:0005737">
    <property type="term" value="C:cytoplasm"/>
    <property type="evidence" value="ECO:0007669"/>
    <property type="project" value="UniProtKB-SubCell"/>
</dbReference>
<evidence type="ECO:0000313" key="12">
    <source>
        <dbReference type="EMBL" id="ALU11928.1"/>
    </source>
</evidence>
<feature type="domain" description="DALR anticodon binding" evidence="10">
    <location>
        <begin position="506"/>
        <end position="618"/>
    </location>
</feature>
<comment type="catalytic activity">
    <reaction evidence="7 8">
        <text>tRNA(Arg) + L-arginine + ATP = L-arginyl-tRNA(Arg) + AMP + diphosphate</text>
        <dbReference type="Rhea" id="RHEA:20301"/>
        <dbReference type="Rhea" id="RHEA-COMP:9658"/>
        <dbReference type="Rhea" id="RHEA-COMP:9673"/>
        <dbReference type="ChEBI" id="CHEBI:30616"/>
        <dbReference type="ChEBI" id="CHEBI:32682"/>
        <dbReference type="ChEBI" id="CHEBI:33019"/>
        <dbReference type="ChEBI" id="CHEBI:78442"/>
        <dbReference type="ChEBI" id="CHEBI:78513"/>
        <dbReference type="ChEBI" id="CHEBI:456215"/>
        <dbReference type="EC" id="6.1.1.19"/>
    </reaction>
</comment>
<dbReference type="GO" id="GO:0005524">
    <property type="term" value="F:ATP binding"/>
    <property type="evidence" value="ECO:0007669"/>
    <property type="project" value="UniProtKB-UniRule"/>
</dbReference>
<organism evidence="12 13">
    <name type="scientific">Ignicoccus islandicus DSM 13165</name>
    <dbReference type="NCBI Taxonomy" id="940295"/>
    <lineage>
        <taxon>Archaea</taxon>
        <taxon>Thermoproteota</taxon>
        <taxon>Thermoprotei</taxon>
        <taxon>Desulfurococcales</taxon>
        <taxon>Desulfurococcaceae</taxon>
        <taxon>Ignicoccus</taxon>
    </lineage>
</organism>
<dbReference type="InterPro" id="IPR036695">
    <property type="entry name" value="Arg-tRNA-synth_N_sf"/>
</dbReference>
<dbReference type="Gene3D" id="1.10.730.10">
    <property type="entry name" value="Isoleucyl-tRNA Synthetase, Domain 1"/>
    <property type="match status" value="1"/>
</dbReference>
<keyword evidence="8" id="KW-0963">Cytoplasm</keyword>
<feature type="domain" description="Arginyl tRNA synthetase N-terminal" evidence="11">
    <location>
        <begin position="5"/>
        <end position="91"/>
    </location>
</feature>
<dbReference type="InterPro" id="IPR008909">
    <property type="entry name" value="DALR_anticod-bd"/>
</dbReference>
<dbReference type="Pfam" id="PF03485">
    <property type="entry name" value="Arg_tRNA_synt_N"/>
    <property type="match status" value="1"/>
</dbReference>
<dbReference type="SUPFAM" id="SSF52374">
    <property type="entry name" value="Nucleotidylyl transferase"/>
    <property type="match status" value="1"/>
</dbReference>
<dbReference type="RefSeq" id="WP_075050155.1">
    <property type="nucleotide sequence ID" value="NZ_CP006867.1"/>
</dbReference>
<comment type="subcellular location">
    <subcellularLocation>
        <location evidence="8">Cytoplasm</location>
    </subcellularLocation>
</comment>
<evidence type="ECO:0000256" key="4">
    <source>
        <dbReference type="ARBA" id="ARBA00022840"/>
    </source>
</evidence>
<evidence type="ECO:0000256" key="9">
    <source>
        <dbReference type="RuleBase" id="RU363038"/>
    </source>
</evidence>
<proteinExistence type="inferred from homology"/>
<dbReference type="PATRIC" id="fig|940295.4.peg.1218"/>
<dbReference type="OrthoDB" id="372102at2157"/>
<dbReference type="GO" id="GO:0006420">
    <property type="term" value="P:arginyl-tRNA aminoacylation"/>
    <property type="evidence" value="ECO:0007669"/>
    <property type="project" value="UniProtKB-UniRule"/>
</dbReference>
<feature type="short sequence motif" description="'HIGH' region" evidence="8">
    <location>
        <begin position="125"/>
        <end position="135"/>
    </location>
</feature>
<dbReference type="Gene3D" id="3.30.1360.70">
    <property type="entry name" value="Arginyl tRNA synthetase N-terminal domain"/>
    <property type="match status" value="1"/>
</dbReference>
<keyword evidence="6 8" id="KW-0030">Aminoacyl-tRNA synthetase</keyword>
<dbReference type="SUPFAM" id="SSF47323">
    <property type="entry name" value="Anticodon-binding domain of a subclass of class I aminoacyl-tRNA synthetases"/>
    <property type="match status" value="1"/>
</dbReference>
<dbReference type="SUPFAM" id="SSF55190">
    <property type="entry name" value="Arginyl-tRNA synthetase (ArgRS), N-terminal 'additional' domain"/>
    <property type="match status" value="1"/>
</dbReference>
<reference evidence="12 13" key="1">
    <citation type="submission" date="2013-11" db="EMBL/GenBank/DDBJ databases">
        <title>Comparative genomics of Ignicoccus.</title>
        <authorList>
            <person name="Podar M."/>
        </authorList>
    </citation>
    <scope>NUCLEOTIDE SEQUENCE [LARGE SCALE GENOMIC DNA]</scope>
    <source>
        <strain evidence="12 13">DSM 13165</strain>
    </source>
</reference>
<dbReference type="GeneID" id="30680635"/>
<evidence type="ECO:0000256" key="2">
    <source>
        <dbReference type="ARBA" id="ARBA00022598"/>
    </source>
</evidence>
<dbReference type="GO" id="GO:0004814">
    <property type="term" value="F:arginine-tRNA ligase activity"/>
    <property type="evidence" value="ECO:0007669"/>
    <property type="project" value="UniProtKB-UniRule"/>
</dbReference>
<evidence type="ECO:0000256" key="8">
    <source>
        <dbReference type="HAMAP-Rule" id="MF_00123"/>
    </source>
</evidence>
<name>A0A0U3F7A0_9CREN</name>
<dbReference type="HAMAP" id="MF_00123">
    <property type="entry name" value="Arg_tRNA_synth"/>
    <property type="match status" value="1"/>
</dbReference>
<keyword evidence="3 8" id="KW-0547">Nucleotide-binding</keyword>
<dbReference type="KEGG" id="iis:EYM_06295"/>
<dbReference type="InterPro" id="IPR005148">
    <property type="entry name" value="Arg-tRNA-synth_N"/>
</dbReference>